<keyword evidence="13" id="KW-0653">Protein transport</keyword>
<reference evidence="24 25" key="1">
    <citation type="journal article" date="2019" name="Nat. Plants">
        <title>Stout camphor tree genome fills gaps in understanding of flowering plant genome evolution.</title>
        <authorList>
            <person name="Chaw S.M."/>
            <person name="Liu Y.C."/>
            <person name="Wu Y.W."/>
            <person name="Wang H.Y."/>
            <person name="Lin C.I."/>
            <person name="Wu C.S."/>
            <person name="Ke H.M."/>
            <person name="Chang L.Y."/>
            <person name="Hsu C.Y."/>
            <person name="Yang H.T."/>
            <person name="Sudianto E."/>
            <person name="Hsu M.H."/>
            <person name="Wu K.P."/>
            <person name="Wang L.N."/>
            <person name="Leebens-Mack J.H."/>
            <person name="Tsai I.J."/>
        </authorList>
    </citation>
    <scope>NUCLEOTIDE SEQUENCE [LARGE SCALE GENOMIC DNA]</scope>
    <source>
        <strain evidence="25">cv. Chaw 1501</strain>
        <tissue evidence="24">Young leaves</tissue>
    </source>
</reference>
<dbReference type="FunFam" id="2.30.30.380:FF:000001">
    <property type="entry name" value="Protein transport protein SEC23"/>
    <property type="match status" value="1"/>
</dbReference>
<keyword evidence="7" id="KW-0813">Transport</keyword>
<evidence type="ECO:0000256" key="12">
    <source>
        <dbReference type="ARBA" id="ARBA00022892"/>
    </source>
</evidence>
<dbReference type="PANTHER" id="PTHR11141">
    <property type="entry name" value="PROTEIN TRANSPORT PROTEIN SEC23"/>
    <property type="match status" value="1"/>
</dbReference>
<evidence type="ECO:0000256" key="4">
    <source>
        <dbReference type="ARBA" id="ARBA00009210"/>
    </source>
</evidence>
<dbReference type="SUPFAM" id="SSF81995">
    <property type="entry name" value="beta-sandwich domain of Sec23/24"/>
    <property type="match status" value="1"/>
</dbReference>
<dbReference type="Gene3D" id="2.60.40.1670">
    <property type="entry name" value="beta-sandwich domain of Sec23/24"/>
    <property type="match status" value="2"/>
</dbReference>
<evidence type="ECO:0000259" key="21">
    <source>
        <dbReference type="Pfam" id="PF04811"/>
    </source>
</evidence>
<evidence type="ECO:0000259" key="22">
    <source>
        <dbReference type="Pfam" id="PF04815"/>
    </source>
</evidence>
<organism evidence="24 25">
    <name type="scientific">Cinnamomum micranthum f. kanehirae</name>
    <dbReference type="NCBI Taxonomy" id="337451"/>
    <lineage>
        <taxon>Eukaryota</taxon>
        <taxon>Viridiplantae</taxon>
        <taxon>Streptophyta</taxon>
        <taxon>Embryophyta</taxon>
        <taxon>Tracheophyta</taxon>
        <taxon>Spermatophyta</taxon>
        <taxon>Magnoliopsida</taxon>
        <taxon>Magnoliidae</taxon>
        <taxon>Laurales</taxon>
        <taxon>Lauraceae</taxon>
        <taxon>Cinnamomum</taxon>
    </lineage>
</organism>
<evidence type="ECO:0000256" key="16">
    <source>
        <dbReference type="ARBA" id="ARBA00023329"/>
    </source>
</evidence>
<evidence type="ECO:0000256" key="1">
    <source>
        <dbReference type="ARBA" id="ARBA00004255"/>
    </source>
</evidence>
<dbReference type="EMBL" id="QPKB01000007">
    <property type="protein sequence ID" value="RWR88875.1"/>
    <property type="molecule type" value="Genomic_DNA"/>
</dbReference>
<dbReference type="GO" id="GO:0016757">
    <property type="term" value="F:glycosyltransferase activity"/>
    <property type="evidence" value="ECO:0007669"/>
    <property type="project" value="UniProtKB-KW"/>
</dbReference>
<dbReference type="Gene3D" id="3.90.550.10">
    <property type="entry name" value="Spore Coat Polysaccharide Biosynthesis Protein SpsA, Chain A"/>
    <property type="match status" value="1"/>
</dbReference>
<feature type="compositionally biased region" description="Pro residues" evidence="18">
    <location>
        <begin position="696"/>
        <end position="706"/>
    </location>
</feature>
<comment type="similarity">
    <text evidence="4">Belongs to the SEC23/SEC24 family. SEC23 subfamily.</text>
</comment>
<dbReference type="InterPro" id="IPR036175">
    <property type="entry name" value="Sec23/24_helical_dom_sf"/>
</dbReference>
<dbReference type="InterPro" id="IPR012990">
    <property type="entry name" value="Beta-sandwich_Sec23_24"/>
</dbReference>
<dbReference type="CDD" id="cd06429">
    <property type="entry name" value="GT8_like_1"/>
    <property type="match status" value="1"/>
</dbReference>
<evidence type="ECO:0000256" key="5">
    <source>
        <dbReference type="ARBA" id="ARBA00013451"/>
    </source>
</evidence>
<dbReference type="GO" id="GO:0005096">
    <property type="term" value="F:GTPase activator activity"/>
    <property type="evidence" value="ECO:0007669"/>
    <property type="project" value="TreeGrafter"/>
</dbReference>
<feature type="domain" description="Sec23/Sec24 trunk" evidence="21">
    <location>
        <begin position="753"/>
        <end position="1006"/>
    </location>
</feature>
<dbReference type="Pfam" id="PF04810">
    <property type="entry name" value="zf-Sec23_Sec24"/>
    <property type="match status" value="1"/>
</dbReference>
<dbReference type="GO" id="GO:0030127">
    <property type="term" value="C:COPII vesicle coat"/>
    <property type="evidence" value="ECO:0007669"/>
    <property type="project" value="InterPro"/>
</dbReference>
<evidence type="ECO:0000313" key="24">
    <source>
        <dbReference type="EMBL" id="RWR88875.1"/>
    </source>
</evidence>
<dbReference type="InterPro" id="IPR036174">
    <property type="entry name" value="Znf_Sec23_Sec24_sf"/>
</dbReference>
<evidence type="ECO:0000256" key="9">
    <source>
        <dbReference type="ARBA" id="ARBA00022723"/>
    </source>
</evidence>
<comment type="subcellular location">
    <subcellularLocation>
        <location evidence="2">Cytoplasmic vesicle</location>
        <location evidence="2">COPII-coated vesicle membrane</location>
        <topology evidence="2">Peripheral membrane protein</topology>
        <orientation evidence="2">Cytoplasmic side</orientation>
    </subcellularLocation>
    <subcellularLocation>
        <location evidence="3">Endoplasmic reticulum membrane</location>
        <topology evidence="3">Peripheral membrane protein</topology>
        <orientation evidence="3">Cytoplasmic side</orientation>
    </subcellularLocation>
    <subcellularLocation>
        <location evidence="1">Golgi apparatus membrane</location>
        <topology evidence="1">Peripheral membrane protein</topology>
        <orientation evidence="1">Cytoplasmic side</orientation>
    </subcellularLocation>
</comment>
<dbReference type="InterPro" id="IPR007123">
    <property type="entry name" value="Gelsolin-like_dom"/>
</dbReference>
<keyword evidence="10" id="KW-0256">Endoplasmic reticulum</keyword>
<keyword evidence="12" id="KW-0931">ER-Golgi transport</keyword>
<keyword evidence="15" id="KW-0472">Membrane</keyword>
<dbReference type="GO" id="GO:0006886">
    <property type="term" value="P:intracellular protein transport"/>
    <property type="evidence" value="ECO:0007669"/>
    <property type="project" value="InterPro"/>
</dbReference>
<dbReference type="InterPro" id="IPR036180">
    <property type="entry name" value="Gelsolin-like_dom_sf"/>
</dbReference>
<evidence type="ECO:0000256" key="7">
    <source>
        <dbReference type="ARBA" id="ARBA00022448"/>
    </source>
</evidence>
<feature type="domain" description="Sec23/Sec24 beta-sandwich" evidence="23">
    <location>
        <begin position="1021"/>
        <end position="1124"/>
    </location>
</feature>
<evidence type="ECO:0000256" key="18">
    <source>
        <dbReference type="SAM" id="MobiDB-lite"/>
    </source>
</evidence>
<feature type="domain" description="Zinc finger Sec23/Sec24-type" evidence="20">
    <location>
        <begin position="629"/>
        <end position="667"/>
    </location>
</feature>
<feature type="domain" description="Gelsolin-like" evidence="19">
    <location>
        <begin position="1250"/>
        <end position="1336"/>
    </location>
</feature>
<evidence type="ECO:0000256" key="3">
    <source>
        <dbReference type="ARBA" id="ARBA00004397"/>
    </source>
</evidence>
<dbReference type="InterPro" id="IPR006895">
    <property type="entry name" value="Znf_Sec23_Sec24"/>
</dbReference>
<evidence type="ECO:0000256" key="13">
    <source>
        <dbReference type="ARBA" id="ARBA00022927"/>
    </source>
</evidence>
<keyword evidence="11" id="KW-0862">Zinc</keyword>
<dbReference type="SUPFAM" id="SSF82919">
    <property type="entry name" value="Zn-finger domain of Sec23/24"/>
    <property type="match status" value="1"/>
</dbReference>
<dbReference type="Pfam" id="PF01501">
    <property type="entry name" value="Glyco_transf_8"/>
    <property type="match status" value="1"/>
</dbReference>
<evidence type="ECO:0000256" key="11">
    <source>
        <dbReference type="ARBA" id="ARBA00022833"/>
    </source>
</evidence>
<dbReference type="Pfam" id="PF00626">
    <property type="entry name" value="Gelsolin"/>
    <property type="match status" value="1"/>
</dbReference>
<protein>
    <recommendedName>
        <fullName evidence="6">Protein transport protein SEC23</fullName>
    </recommendedName>
    <alternativeName>
        <fullName evidence="5">Protein transport protein sec23</fullName>
    </alternativeName>
</protein>
<evidence type="ECO:0000256" key="15">
    <source>
        <dbReference type="ARBA" id="ARBA00023136"/>
    </source>
</evidence>
<dbReference type="Pfam" id="PF25557">
    <property type="entry name" value="GAUT_1"/>
    <property type="match status" value="1"/>
</dbReference>
<evidence type="ECO:0000256" key="6">
    <source>
        <dbReference type="ARBA" id="ARBA00021212"/>
    </source>
</evidence>
<evidence type="ECO:0000313" key="25">
    <source>
        <dbReference type="Proteomes" id="UP000283530"/>
    </source>
</evidence>
<dbReference type="InterPro" id="IPR029006">
    <property type="entry name" value="ADF-H/Gelsolin-like_dom_sf"/>
</dbReference>
<gene>
    <name evidence="24" type="ORF">CKAN_01791700</name>
</gene>
<keyword evidence="9" id="KW-0479">Metal-binding</keyword>
<dbReference type="OrthoDB" id="10256289at2759"/>
<dbReference type="Gene3D" id="2.30.30.380">
    <property type="entry name" value="Zn-finger domain of Sec23/24"/>
    <property type="match status" value="1"/>
</dbReference>
<dbReference type="FunFam" id="3.40.20.10:FF:000041">
    <property type="entry name" value="Protein transport protein SEC23"/>
    <property type="match status" value="1"/>
</dbReference>
<keyword evidence="14" id="KW-0333">Golgi apparatus</keyword>
<dbReference type="Gene3D" id="1.20.120.730">
    <property type="entry name" value="Sec23/Sec24 helical domain"/>
    <property type="match status" value="1"/>
</dbReference>
<dbReference type="GO" id="GO:0090110">
    <property type="term" value="P:COPII-coated vesicle cargo loading"/>
    <property type="evidence" value="ECO:0007669"/>
    <property type="project" value="TreeGrafter"/>
</dbReference>
<dbReference type="InterPro" id="IPR002495">
    <property type="entry name" value="Glyco_trans_8"/>
</dbReference>
<dbReference type="InterPro" id="IPR036465">
    <property type="entry name" value="vWFA_dom_sf"/>
</dbReference>
<sequence length="1378" mass="154551">MKQAVKRQRILILALLSFSVLAPIFFIPKNFSYFASSREFLEEISGIKYTGDQVELSAIQKETDEGLKELAQIDYNDREYKSRVSDNTWDDSTEADDGLLERNGIQNGGERKDQLEREPLLLGGKRADDVKVRELKDQLIRAKVYLGLAPPTSKSHLVKELKLRIKELERAVGGATKDSNLSRRALQRMGSMELTLSKASQVYPDCSAIESKLHAMTRNAEDQVRAQKNTATYLLQVAARTFSKGLHCLSMQLITDYYSLQPEGREFPNRERLHQPDLYHYAVFSDNVLACAVVVNSTISSAVEPEKIVFHVVADTLNLPAIRMWFLVNPPGRATISIESMDDFKWVPSDYNSMSKKENSQDRRYTSRLNYLRFYLPEVFPNLDKVVLLDHDVVVQRDLRGLWSVDMKGKVNGAVETFEDGETSNQTDMFVNISDSTVAKMFDVNARTWAFGMNVFDLKEWRRKNLTDVYHKWLKLGKSRQLWKAGILPFGLFTFYNMTVALDHDWHVLGLGYDSGVAQDKINRAAVIHYNGNMKPWMEIGIRKYRGYWTRFVKYDHPYLQQCNIHESSHLPPSNSMDFAELEAVEGLRWPWNSWPTSRPESAALVVPLSVMCTPLIQINDLPLLPYDPLICGRCRAVLNPYARVDYQSATWICPFCLRKNPFPRSYAGIGENNLPAELFPTYNMVEYVIGHKNPNPNPSPSPKPNQNPSSNRSGLGGGLSSSSSSSLLSSSSLSLSSSASSSSFSGMELSGPAFVFVIDACSAVEELGALKNEILHVIAQLPESVLVGLVSFGGMVRVHDLGFSECSRAVVFHGERELSSDQIQEFLGISHLHHRKFGKASSIQKQGFLLPVSECEFSFTTAVEEICSLAQAVPGHRPQRSTGVAISTAVGLLEGYLPSAGGRVMVFTSGPATLGPGMVVETDLGKAIRSHQDLINCRAPYFEKSHSFYKKLAQRLCNSSLVLDLFACSLDQVGAAELKVAVENSGGFMVLAESFESDQFRKSLLHIFQHDEHSYLNMNFDATIDVVVTSEVKICGALGPCVSLKRKNSSVCEHEVGQGGTNSWKLSTLTKKTCIAFFFQVSNEQKDPTGSVGSVFFIQFITRYRRGNSGVRLRVTTVARRWVGSRSPEIAAGFDQEAAASVMARLVIHRAEQCYARDVIRWLDKMLIRFTSKFGDYMEEDPSSFRLSSNFSLYPQFMYYLRRSQFVDVFNGSPDETAFFRLILNREGVVGSLIMIQPTLFRYSFDGPPVPVILDVSSISPDVILLFDSYFHVVIHYGSKIAQRRKLGYDKDPNYESFRKLLEAVDLDAEALLSGRIPVPKLVRCDQHGSQARFLLAKLNPSVTQETQFGNHSDIIFTDDVSLQDFLEHLQALAVQG</sequence>
<dbReference type="SUPFAM" id="SSF53300">
    <property type="entry name" value="vWA-like"/>
    <property type="match status" value="1"/>
</dbReference>
<evidence type="ECO:0000256" key="2">
    <source>
        <dbReference type="ARBA" id="ARBA00004299"/>
    </source>
</evidence>
<dbReference type="Gene3D" id="3.40.50.410">
    <property type="entry name" value="von Willebrand factor, type A domain"/>
    <property type="match status" value="1"/>
</dbReference>
<dbReference type="Pfam" id="PF04811">
    <property type="entry name" value="Sec23_trunk"/>
    <property type="match status" value="1"/>
</dbReference>
<dbReference type="GO" id="GO:0005789">
    <property type="term" value="C:endoplasmic reticulum membrane"/>
    <property type="evidence" value="ECO:0007669"/>
    <property type="project" value="UniProtKB-SubCell"/>
</dbReference>
<evidence type="ECO:0000256" key="17">
    <source>
        <dbReference type="ARBA" id="ARBA00025471"/>
    </source>
</evidence>
<dbReference type="Proteomes" id="UP000283530">
    <property type="component" value="Unassembled WGS sequence"/>
</dbReference>
<feature type="compositionally biased region" description="Acidic residues" evidence="18">
    <location>
        <begin position="88"/>
        <end position="98"/>
    </location>
</feature>
<proteinExistence type="inferred from homology"/>
<dbReference type="SUPFAM" id="SSF82754">
    <property type="entry name" value="C-terminal, gelsolin-like domain of Sec23/24"/>
    <property type="match status" value="1"/>
</dbReference>
<feature type="compositionally biased region" description="Basic and acidic residues" evidence="18">
    <location>
        <begin position="109"/>
        <end position="118"/>
    </location>
</feature>
<dbReference type="Gene3D" id="3.40.20.10">
    <property type="entry name" value="Severin"/>
    <property type="match status" value="1"/>
</dbReference>
<evidence type="ECO:0000259" key="23">
    <source>
        <dbReference type="Pfam" id="PF08033"/>
    </source>
</evidence>
<keyword evidence="25" id="KW-1185">Reference proteome</keyword>
<dbReference type="InterPro" id="IPR006896">
    <property type="entry name" value="Sec23/24_trunk_dom"/>
</dbReference>
<feature type="region of interest" description="Disordered" evidence="18">
    <location>
        <begin position="84"/>
        <end position="118"/>
    </location>
</feature>
<dbReference type="GO" id="GO:0000139">
    <property type="term" value="C:Golgi membrane"/>
    <property type="evidence" value="ECO:0007669"/>
    <property type="project" value="UniProtKB-SubCell"/>
</dbReference>
<accession>A0A3S3MSE4</accession>
<evidence type="ECO:0000256" key="10">
    <source>
        <dbReference type="ARBA" id="ARBA00022824"/>
    </source>
</evidence>
<dbReference type="Pfam" id="PF04815">
    <property type="entry name" value="Sec23_helical"/>
    <property type="match status" value="1"/>
</dbReference>
<dbReference type="SUPFAM" id="SSF53448">
    <property type="entry name" value="Nucleotide-diphospho-sugar transferases"/>
    <property type="match status" value="1"/>
</dbReference>
<feature type="region of interest" description="Disordered" evidence="18">
    <location>
        <begin position="691"/>
        <end position="724"/>
    </location>
</feature>
<name>A0A3S3MSE4_9MAGN</name>
<dbReference type="InterPro" id="IPR006900">
    <property type="entry name" value="Sec23/24_helical_dom"/>
</dbReference>
<dbReference type="SUPFAM" id="SSF81811">
    <property type="entry name" value="Helical domain of Sec23/24"/>
    <property type="match status" value="1"/>
</dbReference>
<evidence type="ECO:0000256" key="8">
    <source>
        <dbReference type="ARBA" id="ARBA00022676"/>
    </source>
</evidence>
<dbReference type="InterPro" id="IPR037364">
    <property type="entry name" value="Sec23"/>
</dbReference>
<keyword evidence="16" id="KW-0968">Cytoplasmic vesicle</keyword>
<feature type="domain" description="Sec23/Sec24 helical" evidence="22">
    <location>
        <begin position="1136"/>
        <end position="1233"/>
    </location>
</feature>
<evidence type="ECO:0000256" key="14">
    <source>
        <dbReference type="ARBA" id="ARBA00023034"/>
    </source>
</evidence>
<dbReference type="GO" id="GO:0008270">
    <property type="term" value="F:zinc ion binding"/>
    <property type="evidence" value="ECO:0007669"/>
    <property type="project" value="InterPro"/>
</dbReference>
<comment type="function">
    <text evidence="17">Component of the coat protein complex II (COPII) which promotes the formation of transport vesicles from the endoplasmic reticulum (ER). The coat has two main functions, the physical deformation of the endoplasmic reticulum membrane into vesicles and the selection of cargo molecules.</text>
</comment>
<dbReference type="PANTHER" id="PTHR11141:SF22">
    <property type="entry name" value="PROTEIN TRANSPORT PROTEIN SEC23 G"/>
    <property type="match status" value="1"/>
</dbReference>
<dbReference type="GO" id="GO:0070971">
    <property type="term" value="C:endoplasmic reticulum exit site"/>
    <property type="evidence" value="ECO:0007669"/>
    <property type="project" value="TreeGrafter"/>
</dbReference>
<evidence type="ECO:0000259" key="19">
    <source>
        <dbReference type="Pfam" id="PF00626"/>
    </source>
</evidence>
<evidence type="ECO:0000259" key="20">
    <source>
        <dbReference type="Pfam" id="PF04810"/>
    </source>
</evidence>
<keyword evidence="8" id="KW-0808">Transferase</keyword>
<comment type="caution">
    <text evidence="24">The sequence shown here is derived from an EMBL/GenBank/DDBJ whole genome shotgun (WGS) entry which is preliminary data.</text>
</comment>
<dbReference type="STRING" id="337451.A0A3S3MSE4"/>
<dbReference type="InterPro" id="IPR029044">
    <property type="entry name" value="Nucleotide-diphossugar_trans"/>
</dbReference>
<dbReference type="FunFam" id="3.40.50.410:FF:000043">
    <property type="entry name" value="Protein transport protein SEC23"/>
    <property type="match status" value="1"/>
</dbReference>
<dbReference type="Pfam" id="PF08033">
    <property type="entry name" value="Sec23_BS"/>
    <property type="match status" value="1"/>
</dbReference>
<keyword evidence="8" id="KW-0328">Glycosyltransferase</keyword>